<accession>A0A9D4KU74</accession>
<protein>
    <submittedName>
        <fullName evidence="1">Uncharacterized protein</fullName>
    </submittedName>
</protein>
<sequence length="67" mass="8079">MRQKAVDKNFAIVPEALFGRLLKLLKNFLCYSRYLRFISNMVCPHLLRPFVLQVQRHCDEKKQQEKK</sequence>
<dbReference type="AlphaFoldDB" id="A0A9D4KU74"/>
<evidence type="ECO:0000313" key="2">
    <source>
        <dbReference type="Proteomes" id="UP000828390"/>
    </source>
</evidence>
<reference evidence="1" key="1">
    <citation type="journal article" date="2019" name="bioRxiv">
        <title>The Genome of the Zebra Mussel, Dreissena polymorpha: A Resource for Invasive Species Research.</title>
        <authorList>
            <person name="McCartney M.A."/>
            <person name="Auch B."/>
            <person name="Kono T."/>
            <person name="Mallez S."/>
            <person name="Zhang Y."/>
            <person name="Obille A."/>
            <person name="Becker A."/>
            <person name="Abrahante J.E."/>
            <person name="Garbe J."/>
            <person name="Badalamenti J.P."/>
            <person name="Herman A."/>
            <person name="Mangelson H."/>
            <person name="Liachko I."/>
            <person name="Sullivan S."/>
            <person name="Sone E.D."/>
            <person name="Koren S."/>
            <person name="Silverstein K.A.T."/>
            <person name="Beckman K.B."/>
            <person name="Gohl D.M."/>
        </authorList>
    </citation>
    <scope>NUCLEOTIDE SEQUENCE</scope>
    <source>
        <strain evidence="1">Duluth1</strain>
        <tissue evidence="1">Whole animal</tissue>
    </source>
</reference>
<organism evidence="1 2">
    <name type="scientific">Dreissena polymorpha</name>
    <name type="common">Zebra mussel</name>
    <name type="synonym">Mytilus polymorpha</name>
    <dbReference type="NCBI Taxonomy" id="45954"/>
    <lineage>
        <taxon>Eukaryota</taxon>
        <taxon>Metazoa</taxon>
        <taxon>Spiralia</taxon>
        <taxon>Lophotrochozoa</taxon>
        <taxon>Mollusca</taxon>
        <taxon>Bivalvia</taxon>
        <taxon>Autobranchia</taxon>
        <taxon>Heteroconchia</taxon>
        <taxon>Euheterodonta</taxon>
        <taxon>Imparidentia</taxon>
        <taxon>Neoheterodontei</taxon>
        <taxon>Myida</taxon>
        <taxon>Dreissenoidea</taxon>
        <taxon>Dreissenidae</taxon>
        <taxon>Dreissena</taxon>
    </lineage>
</organism>
<gene>
    <name evidence="1" type="ORF">DPMN_087429</name>
</gene>
<evidence type="ECO:0000313" key="1">
    <source>
        <dbReference type="EMBL" id="KAH3845156.1"/>
    </source>
</evidence>
<dbReference type="Proteomes" id="UP000828390">
    <property type="component" value="Unassembled WGS sequence"/>
</dbReference>
<proteinExistence type="predicted"/>
<name>A0A9D4KU74_DREPO</name>
<comment type="caution">
    <text evidence="1">The sequence shown here is derived from an EMBL/GenBank/DDBJ whole genome shotgun (WGS) entry which is preliminary data.</text>
</comment>
<reference evidence="1" key="2">
    <citation type="submission" date="2020-11" db="EMBL/GenBank/DDBJ databases">
        <authorList>
            <person name="McCartney M.A."/>
            <person name="Auch B."/>
            <person name="Kono T."/>
            <person name="Mallez S."/>
            <person name="Becker A."/>
            <person name="Gohl D.M."/>
            <person name="Silverstein K.A.T."/>
            <person name="Koren S."/>
            <person name="Bechman K.B."/>
            <person name="Herman A."/>
            <person name="Abrahante J.E."/>
            <person name="Garbe J."/>
        </authorList>
    </citation>
    <scope>NUCLEOTIDE SEQUENCE</scope>
    <source>
        <strain evidence="1">Duluth1</strain>
        <tissue evidence="1">Whole animal</tissue>
    </source>
</reference>
<dbReference type="EMBL" id="JAIWYP010000003">
    <property type="protein sequence ID" value="KAH3845156.1"/>
    <property type="molecule type" value="Genomic_DNA"/>
</dbReference>
<keyword evidence="2" id="KW-1185">Reference proteome</keyword>